<keyword evidence="3" id="KW-0805">Transcription regulation</keyword>
<evidence type="ECO:0000256" key="2">
    <source>
        <dbReference type="ARBA" id="ARBA00006178"/>
    </source>
</evidence>
<dbReference type="GO" id="GO:0010468">
    <property type="term" value="P:regulation of gene expression"/>
    <property type="evidence" value="ECO:0007669"/>
    <property type="project" value="EnsemblMetazoa"/>
</dbReference>
<comment type="similarity">
    <text evidence="2">Belongs to the TAF4 family.</text>
</comment>
<evidence type="ECO:0000313" key="7">
    <source>
        <dbReference type="EMBL" id="EDV99265.1"/>
    </source>
</evidence>
<keyword evidence="8" id="KW-1185">Reference proteome</keyword>
<dbReference type="GO" id="GO:0006352">
    <property type="term" value="P:DNA-templated transcription initiation"/>
    <property type="evidence" value="ECO:0007669"/>
    <property type="project" value="InterPro"/>
</dbReference>
<name>B4JQT5_DROGR</name>
<keyword evidence="4" id="KW-0804">Transcription</keyword>
<evidence type="ECO:0000256" key="5">
    <source>
        <dbReference type="ARBA" id="ARBA00023242"/>
    </source>
</evidence>
<dbReference type="KEGG" id="dgr:6566932"/>
<evidence type="ECO:0000256" key="3">
    <source>
        <dbReference type="ARBA" id="ARBA00023015"/>
    </source>
</evidence>
<dbReference type="OMA" id="TMMFLND"/>
<protein>
    <submittedName>
        <fullName evidence="7">GH13121</fullName>
    </submittedName>
</protein>
<keyword evidence="5" id="KW-0539">Nucleus</keyword>
<proteinExistence type="inferred from homology"/>
<dbReference type="GO" id="GO:0005669">
    <property type="term" value="C:transcription factor TFIID complex"/>
    <property type="evidence" value="ECO:0007669"/>
    <property type="project" value="InterPro"/>
</dbReference>
<feature type="domain" description="Transcription initiation factor TFIID component TAF4 C-terminal" evidence="6">
    <location>
        <begin position="56"/>
        <end position="256"/>
    </location>
</feature>
<evidence type="ECO:0000259" key="6">
    <source>
        <dbReference type="Pfam" id="PF05236"/>
    </source>
</evidence>
<dbReference type="EMBL" id="CH916372">
    <property type="protein sequence ID" value="EDV99265.1"/>
    <property type="molecule type" value="Genomic_DNA"/>
</dbReference>
<evidence type="ECO:0000256" key="4">
    <source>
        <dbReference type="ARBA" id="ARBA00023163"/>
    </source>
</evidence>
<reference evidence="7 8" key="1">
    <citation type="journal article" date="2007" name="Nature">
        <title>Evolution of genes and genomes on the Drosophila phylogeny.</title>
        <authorList>
            <consortium name="Drosophila 12 Genomes Consortium"/>
            <person name="Clark A.G."/>
            <person name="Eisen M.B."/>
            <person name="Smith D.R."/>
            <person name="Bergman C.M."/>
            <person name="Oliver B."/>
            <person name="Markow T.A."/>
            <person name="Kaufman T.C."/>
            <person name="Kellis M."/>
            <person name="Gelbart W."/>
            <person name="Iyer V.N."/>
            <person name="Pollard D.A."/>
            <person name="Sackton T.B."/>
            <person name="Larracuente A.M."/>
            <person name="Singh N.D."/>
            <person name="Abad J.P."/>
            <person name="Abt D.N."/>
            <person name="Adryan B."/>
            <person name="Aguade M."/>
            <person name="Akashi H."/>
            <person name="Anderson W.W."/>
            <person name="Aquadro C.F."/>
            <person name="Ardell D.H."/>
            <person name="Arguello R."/>
            <person name="Artieri C.G."/>
            <person name="Barbash D.A."/>
            <person name="Barker D."/>
            <person name="Barsanti P."/>
            <person name="Batterham P."/>
            <person name="Batzoglou S."/>
            <person name="Begun D."/>
            <person name="Bhutkar A."/>
            <person name="Blanco E."/>
            <person name="Bosak S.A."/>
            <person name="Bradley R.K."/>
            <person name="Brand A.D."/>
            <person name="Brent M.R."/>
            <person name="Brooks A.N."/>
            <person name="Brown R.H."/>
            <person name="Butlin R.K."/>
            <person name="Caggese C."/>
            <person name="Calvi B.R."/>
            <person name="Bernardo de Carvalho A."/>
            <person name="Caspi A."/>
            <person name="Castrezana S."/>
            <person name="Celniker S.E."/>
            <person name="Chang J.L."/>
            <person name="Chapple C."/>
            <person name="Chatterji S."/>
            <person name="Chinwalla A."/>
            <person name="Civetta A."/>
            <person name="Clifton S.W."/>
            <person name="Comeron J.M."/>
            <person name="Costello J.C."/>
            <person name="Coyne J.A."/>
            <person name="Daub J."/>
            <person name="David R.G."/>
            <person name="Delcher A.L."/>
            <person name="Delehaunty K."/>
            <person name="Do C.B."/>
            <person name="Ebling H."/>
            <person name="Edwards K."/>
            <person name="Eickbush T."/>
            <person name="Evans J.D."/>
            <person name="Filipski A."/>
            <person name="Findeiss S."/>
            <person name="Freyhult E."/>
            <person name="Fulton L."/>
            <person name="Fulton R."/>
            <person name="Garcia A.C."/>
            <person name="Gardiner A."/>
            <person name="Garfield D.A."/>
            <person name="Garvin B.E."/>
            <person name="Gibson G."/>
            <person name="Gilbert D."/>
            <person name="Gnerre S."/>
            <person name="Godfrey J."/>
            <person name="Good R."/>
            <person name="Gotea V."/>
            <person name="Gravely B."/>
            <person name="Greenberg A.J."/>
            <person name="Griffiths-Jones S."/>
            <person name="Gross S."/>
            <person name="Guigo R."/>
            <person name="Gustafson E.A."/>
            <person name="Haerty W."/>
            <person name="Hahn M.W."/>
            <person name="Halligan D.L."/>
            <person name="Halpern A.L."/>
            <person name="Halter G.M."/>
            <person name="Han M.V."/>
            <person name="Heger A."/>
            <person name="Hillier L."/>
            <person name="Hinrichs A.S."/>
            <person name="Holmes I."/>
            <person name="Hoskins R.A."/>
            <person name="Hubisz M.J."/>
            <person name="Hultmark D."/>
            <person name="Huntley M.A."/>
            <person name="Jaffe D.B."/>
            <person name="Jagadeeshan S."/>
            <person name="Jeck W.R."/>
            <person name="Johnson J."/>
            <person name="Jones C.D."/>
            <person name="Jordan W.C."/>
            <person name="Karpen G.H."/>
            <person name="Kataoka E."/>
            <person name="Keightley P.D."/>
            <person name="Kheradpour P."/>
            <person name="Kirkness E.F."/>
            <person name="Koerich L.B."/>
            <person name="Kristiansen K."/>
            <person name="Kudrna D."/>
            <person name="Kulathinal R.J."/>
            <person name="Kumar S."/>
            <person name="Kwok R."/>
            <person name="Lander E."/>
            <person name="Langley C.H."/>
            <person name="Lapoint R."/>
            <person name="Lazzaro B.P."/>
            <person name="Lee S.J."/>
            <person name="Levesque L."/>
            <person name="Li R."/>
            <person name="Lin C.F."/>
            <person name="Lin M.F."/>
            <person name="Lindblad-Toh K."/>
            <person name="Llopart A."/>
            <person name="Long M."/>
            <person name="Low L."/>
            <person name="Lozovsky E."/>
            <person name="Lu J."/>
            <person name="Luo M."/>
            <person name="Machado C.A."/>
            <person name="Makalowski W."/>
            <person name="Marzo M."/>
            <person name="Matsuda M."/>
            <person name="Matzkin L."/>
            <person name="McAllister B."/>
            <person name="McBride C.S."/>
            <person name="McKernan B."/>
            <person name="McKernan K."/>
            <person name="Mendez-Lago M."/>
            <person name="Minx P."/>
            <person name="Mollenhauer M.U."/>
            <person name="Montooth K."/>
            <person name="Mount S.M."/>
            <person name="Mu X."/>
            <person name="Myers E."/>
            <person name="Negre B."/>
            <person name="Newfeld S."/>
            <person name="Nielsen R."/>
            <person name="Noor M.A."/>
            <person name="O'Grady P."/>
            <person name="Pachter L."/>
            <person name="Papaceit M."/>
            <person name="Parisi M.J."/>
            <person name="Parisi M."/>
            <person name="Parts L."/>
            <person name="Pedersen J.S."/>
            <person name="Pesole G."/>
            <person name="Phillippy A.M."/>
            <person name="Ponting C.P."/>
            <person name="Pop M."/>
            <person name="Porcelli D."/>
            <person name="Powell J.R."/>
            <person name="Prohaska S."/>
            <person name="Pruitt K."/>
            <person name="Puig M."/>
            <person name="Quesneville H."/>
            <person name="Ram K.R."/>
            <person name="Rand D."/>
            <person name="Rasmussen M.D."/>
            <person name="Reed L.K."/>
            <person name="Reenan R."/>
            <person name="Reily A."/>
            <person name="Remington K.A."/>
            <person name="Rieger T.T."/>
            <person name="Ritchie M.G."/>
            <person name="Robin C."/>
            <person name="Rogers Y.H."/>
            <person name="Rohde C."/>
            <person name="Rozas J."/>
            <person name="Rubenfield M.J."/>
            <person name="Ruiz A."/>
            <person name="Russo S."/>
            <person name="Salzberg S.L."/>
            <person name="Sanchez-Gracia A."/>
            <person name="Saranga D.J."/>
            <person name="Sato H."/>
            <person name="Schaeffer S.W."/>
            <person name="Schatz M.C."/>
            <person name="Schlenke T."/>
            <person name="Schwartz R."/>
            <person name="Segarra C."/>
            <person name="Singh R.S."/>
            <person name="Sirot L."/>
            <person name="Sirota M."/>
            <person name="Sisneros N.B."/>
            <person name="Smith C.D."/>
            <person name="Smith T.F."/>
            <person name="Spieth J."/>
            <person name="Stage D.E."/>
            <person name="Stark A."/>
            <person name="Stephan W."/>
            <person name="Strausberg R.L."/>
            <person name="Strempel S."/>
            <person name="Sturgill D."/>
            <person name="Sutton G."/>
            <person name="Sutton G.G."/>
            <person name="Tao W."/>
            <person name="Teichmann S."/>
            <person name="Tobari Y.N."/>
            <person name="Tomimura Y."/>
            <person name="Tsolas J.M."/>
            <person name="Valente V.L."/>
            <person name="Venter E."/>
            <person name="Venter J.C."/>
            <person name="Vicario S."/>
            <person name="Vieira F.G."/>
            <person name="Vilella A.J."/>
            <person name="Villasante A."/>
            <person name="Walenz B."/>
            <person name="Wang J."/>
            <person name="Wasserman M."/>
            <person name="Watts T."/>
            <person name="Wilson D."/>
            <person name="Wilson R.K."/>
            <person name="Wing R.A."/>
            <person name="Wolfner M.F."/>
            <person name="Wong A."/>
            <person name="Wong G.K."/>
            <person name="Wu C.I."/>
            <person name="Wu G."/>
            <person name="Yamamoto D."/>
            <person name="Yang H.P."/>
            <person name="Yang S.P."/>
            <person name="Yorke J.A."/>
            <person name="Yoshida K."/>
            <person name="Zdobnov E."/>
            <person name="Zhang P."/>
            <person name="Zhang Y."/>
            <person name="Zimin A.V."/>
            <person name="Baldwin J."/>
            <person name="Abdouelleil A."/>
            <person name="Abdulkadir J."/>
            <person name="Abebe A."/>
            <person name="Abera B."/>
            <person name="Abreu J."/>
            <person name="Acer S.C."/>
            <person name="Aftuck L."/>
            <person name="Alexander A."/>
            <person name="An P."/>
            <person name="Anderson E."/>
            <person name="Anderson S."/>
            <person name="Arachi H."/>
            <person name="Azer M."/>
            <person name="Bachantsang P."/>
            <person name="Barry A."/>
            <person name="Bayul T."/>
            <person name="Berlin A."/>
            <person name="Bessette D."/>
            <person name="Bloom T."/>
            <person name="Blye J."/>
            <person name="Boguslavskiy L."/>
            <person name="Bonnet C."/>
            <person name="Boukhgalter B."/>
            <person name="Bourzgui I."/>
            <person name="Brown A."/>
            <person name="Cahill P."/>
            <person name="Channer S."/>
            <person name="Cheshatsang Y."/>
            <person name="Chuda L."/>
            <person name="Citroen M."/>
            <person name="Collymore A."/>
            <person name="Cooke P."/>
            <person name="Costello M."/>
            <person name="D'Aco K."/>
            <person name="Daza R."/>
            <person name="De Haan G."/>
            <person name="DeGray S."/>
            <person name="DeMaso C."/>
            <person name="Dhargay N."/>
            <person name="Dooley K."/>
            <person name="Dooley E."/>
            <person name="Doricent M."/>
            <person name="Dorje P."/>
            <person name="Dorjee K."/>
            <person name="Dupes A."/>
            <person name="Elong R."/>
            <person name="Falk J."/>
            <person name="Farina A."/>
            <person name="Faro S."/>
            <person name="Ferguson D."/>
            <person name="Fisher S."/>
            <person name="Foley C.D."/>
            <person name="Franke A."/>
            <person name="Friedrich D."/>
            <person name="Gadbois L."/>
            <person name="Gearin G."/>
            <person name="Gearin C.R."/>
            <person name="Giannoukos G."/>
            <person name="Goode T."/>
            <person name="Graham J."/>
            <person name="Grandbois E."/>
            <person name="Grewal S."/>
            <person name="Gyaltsen K."/>
            <person name="Hafez N."/>
            <person name="Hagos B."/>
            <person name="Hall J."/>
            <person name="Henson C."/>
            <person name="Hollinger A."/>
            <person name="Honan T."/>
            <person name="Huard M.D."/>
            <person name="Hughes L."/>
            <person name="Hurhula B."/>
            <person name="Husby M.E."/>
            <person name="Kamat A."/>
            <person name="Kanga B."/>
            <person name="Kashin S."/>
            <person name="Khazanovich D."/>
            <person name="Kisner P."/>
            <person name="Lance K."/>
            <person name="Lara M."/>
            <person name="Lee W."/>
            <person name="Lennon N."/>
            <person name="Letendre F."/>
            <person name="LeVine R."/>
            <person name="Lipovsky A."/>
            <person name="Liu X."/>
            <person name="Liu J."/>
            <person name="Liu S."/>
            <person name="Lokyitsang T."/>
            <person name="Lokyitsang Y."/>
            <person name="Lubonja R."/>
            <person name="Lui A."/>
            <person name="MacDonald P."/>
            <person name="Magnisalis V."/>
            <person name="Maru K."/>
            <person name="Matthews C."/>
            <person name="McCusker W."/>
            <person name="McDonough S."/>
            <person name="Mehta T."/>
            <person name="Meldrim J."/>
            <person name="Meneus L."/>
            <person name="Mihai O."/>
            <person name="Mihalev A."/>
            <person name="Mihova T."/>
            <person name="Mittelman R."/>
            <person name="Mlenga V."/>
            <person name="Montmayeur A."/>
            <person name="Mulrain L."/>
            <person name="Navidi A."/>
            <person name="Naylor J."/>
            <person name="Negash T."/>
            <person name="Nguyen T."/>
            <person name="Nguyen N."/>
            <person name="Nicol R."/>
            <person name="Norbu C."/>
            <person name="Norbu N."/>
            <person name="Novod N."/>
            <person name="O'Neill B."/>
            <person name="Osman S."/>
            <person name="Markiewicz E."/>
            <person name="Oyono O.L."/>
            <person name="Patti C."/>
            <person name="Phunkhang P."/>
            <person name="Pierre F."/>
            <person name="Priest M."/>
            <person name="Raghuraman S."/>
            <person name="Rege F."/>
            <person name="Reyes R."/>
            <person name="Rise C."/>
            <person name="Rogov P."/>
            <person name="Ross K."/>
            <person name="Ryan E."/>
            <person name="Settipalli S."/>
            <person name="Shea T."/>
            <person name="Sherpa N."/>
            <person name="Shi L."/>
            <person name="Shih D."/>
            <person name="Sparrow T."/>
            <person name="Spaulding J."/>
            <person name="Stalker J."/>
            <person name="Stange-Thomann N."/>
            <person name="Stavropoulos S."/>
            <person name="Stone C."/>
            <person name="Strader C."/>
            <person name="Tesfaye S."/>
            <person name="Thomson T."/>
            <person name="Thoulutsang Y."/>
            <person name="Thoulutsang D."/>
            <person name="Topham K."/>
            <person name="Topping I."/>
            <person name="Tsamla T."/>
            <person name="Vassiliev H."/>
            <person name="Vo A."/>
            <person name="Wangchuk T."/>
            <person name="Wangdi T."/>
            <person name="Weiand M."/>
            <person name="Wilkinson J."/>
            <person name="Wilson A."/>
            <person name="Yadav S."/>
            <person name="Young G."/>
            <person name="Yu Q."/>
            <person name="Zembek L."/>
            <person name="Zhong D."/>
            <person name="Zimmer A."/>
            <person name="Zwirko Z."/>
            <person name="Jaffe D.B."/>
            <person name="Alvarez P."/>
            <person name="Brockman W."/>
            <person name="Butler J."/>
            <person name="Chin C."/>
            <person name="Gnerre S."/>
            <person name="Grabherr M."/>
            <person name="Kleber M."/>
            <person name="Mauceli E."/>
            <person name="MacCallum I."/>
        </authorList>
    </citation>
    <scope>NUCLEOTIDE SEQUENCE [LARGE SCALE GENOMIC DNA]</scope>
    <source>
        <strain evidence="8">Tucson 15287-2541.00</strain>
    </source>
</reference>
<dbReference type="GO" id="GO:0046982">
    <property type="term" value="F:protein heterodimerization activity"/>
    <property type="evidence" value="ECO:0007669"/>
    <property type="project" value="EnsemblMetazoa"/>
</dbReference>
<evidence type="ECO:0000313" key="8">
    <source>
        <dbReference type="Proteomes" id="UP000001070"/>
    </source>
</evidence>
<accession>B4JQT5</accession>
<comment type="subcellular location">
    <subcellularLocation>
        <location evidence="1">Nucleus</location>
    </subcellularLocation>
</comment>
<dbReference type="eggNOG" id="KOG2341">
    <property type="taxonomic scope" value="Eukaryota"/>
</dbReference>
<dbReference type="OrthoDB" id="7844608at2759"/>
<dbReference type="GO" id="GO:0007283">
    <property type="term" value="P:spermatogenesis"/>
    <property type="evidence" value="ECO:0007669"/>
    <property type="project" value="EnsemblMetazoa"/>
</dbReference>
<dbReference type="Pfam" id="PF05236">
    <property type="entry name" value="TAF4"/>
    <property type="match status" value="1"/>
</dbReference>
<dbReference type="InterPro" id="IPR007900">
    <property type="entry name" value="TAF4_C"/>
</dbReference>
<gene>
    <name evidence="7" type="primary">Dgri\GH13121</name>
    <name evidence="7" type="ORF">Dgri_GH13121</name>
</gene>
<dbReference type="PhylomeDB" id="B4JQT5"/>
<dbReference type="Proteomes" id="UP000001070">
    <property type="component" value="Unassembled WGS sequence"/>
</dbReference>
<organism evidence="8">
    <name type="scientific">Drosophila grimshawi</name>
    <name type="common">Hawaiian fruit fly</name>
    <name type="synonym">Idiomyia grimshawi</name>
    <dbReference type="NCBI Taxonomy" id="7222"/>
    <lineage>
        <taxon>Eukaryota</taxon>
        <taxon>Metazoa</taxon>
        <taxon>Ecdysozoa</taxon>
        <taxon>Arthropoda</taxon>
        <taxon>Hexapoda</taxon>
        <taxon>Insecta</taxon>
        <taxon>Pterygota</taxon>
        <taxon>Neoptera</taxon>
        <taxon>Endopterygota</taxon>
        <taxon>Diptera</taxon>
        <taxon>Brachycera</taxon>
        <taxon>Muscomorpha</taxon>
        <taxon>Ephydroidea</taxon>
        <taxon>Drosophilidae</taxon>
        <taxon>Drosophila</taxon>
        <taxon>Hawaiian Drosophila</taxon>
    </lineage>
</organism>
<dbReference type="GO" id="GO:0005730">
    <property type="term" value="C:nucleolus"/>
    <property type="evidence" value="ECO:0007669"/>
    <property type="project" value="EnsemblMetazoa"/>
</dbReference>
<sequence length="263" mass="30079">MTDITSHPIRVPMQPYAGKRLIIENLIVPDSSDDLKVEPKSGEKPVSAPKFMDMPRPTFLEKKWIERTLFTYCSLNGLSTVVNEELVEGLLAAAETFLKDMMQTVIEFSEHRSGNSLYDDPRCELHHDLRTTMRFLDDREVADYGCSDDDTAYGHRRRWMKLQRNRNPTNSFESEIRLESTNKTALLALGVRKPQSATATVGLPNTAPGLPAAGAGTAAQLPKRQFFVRIKHMKVRDIIQYMENEKRFNKSKLLYDAYLSYKF</sequence>
<dbReference type="InParanoid" id="B4JQT5"/>
<dbReference type="GO" id="GO:0001673">
    <property type="term" value="C:male germ cell nucleus"/>
    <property type="evidence" value="ECO:0007669"/>
    <property type="project" value="EnsemblMetazoa"/>
</dbReference>
<dbReference type="HOGENOM" id="CLU_1134582_0_0_1"/>
<dbReference type="STRING" id="7222.B4JQT5"/>
<evidence type="ECO:0000256" key="1">
    <source>
        <dbReference type="ARBA" id="ARBA00004123"/>
    </source>
</evidence>
<dbReference type="AlphaFoldDB" id="B4JQT5"/>